<reference evidence="6" key="2">
    <citation type="submission" date="2015-01" db="EMBL/GenBank/DDBJ databases">
        <title>Evolutionary Origins and Diversification of the Mycorrhizal Mutualists.</title>
        <authorList>
            <consortium name="DOE Joint Genome Institute"/>
            <consortium name="Mycorrhizal Genomics Consortium"/>
            <person name="Kohler A."/>
            <person name="Kuo A."/>
            <person name="Nagy L.G."/>
            <person name="Floudas D."/>
            <person name="Copeland A."/>
            <person name="Barry K.W."/>
            <person name="Cichocki N."/>
            <person name="Veneault-Fourrey C."/>
            <person name="LaButti K."/>
            <person name="Lindquist E.A."/>
            <person name="Lipzen A."/>
            <person name="Lundell T."/>
            <person name="Morin E."/>
            <person name="Murat C."/>
            <person name="Riley R."/>
            <person name="Ohm R."/>
            <person name="Sun H."/>
            <person name="Tunlid A."/>
            <person name="Henrissat B."/>
            <person name="Grigoriev I.V."/>
            <person name="Hibbett D.S."/>
            <person name="Martin F."/>
        </authorList>
    </citation>
    <scope>NUCLEOTIDE SEQUENCE [LARGE SCALE GENOMIC DNA]</scope>
    <source>
        <strain evidence="6">441</strain>
    </source>
</reference>
<reference evidence="5 6" key="1">
    <citation type="submission" date="2014-04" db="EMBL/GenBank/DDBJ databases">
        <authorList>
            <consortium name="DOE Joint Genome Institute"/>
            <person name="Kuo A."/>
            <person name="Kohler A."/>
            <person name="Costa M.D."/>
            <person name="Nagy L.G."/>
            <person name="Floudas D."/>
            <person name="Copeland A."/>
            <person name="Barry K.W."/>
            <person name="Cichocki N."/>
            <person name="Veneault-Fourrey C."/>
            <person name="LaButti K."/>
            <person name="Lindquist E.A."/>
            <person name="Lipzen A."/>
            <person name="Lundell T."/>
            <person name="Morin E."/>
            <person name="Murat C."/>
            <person name="Sun H."/>
            <person name="Tunlid A."/>
            <person name="Henrissat B."/>
            <person name="Grigoriev I.V."/>
            <person name="Hibbett D.S."/>
            <person name="Martin F."/>
            <person name="Nordberg H.P."/>
            <person name="Cantor M.N."/>
            <person name="Hua S.X."/>
        </authorList>
    </citation>
    <scope>NUCLEOTIDE SEQUENCE [LARGE SCALE GENOMIC DNA]</scope>
    <source>
        <strain evidence="5 6">441</strain>
    </source>
</reference>
<comment type="similarity">
    <text evidence="1">Belongs to the IPP transferase family.</text>
</comment>
<protein>
    <recommendedName>
        <fullName evidence="7">tRNA dimethylallyltransferase</fullName>
    </recommendedName>
</protein>
<dbReference type="STRING" id="765257.A0A0C9ZG12"/>
<dbReference type="OrthoDB" id="775260at2759"/>
<gene>
    <name evidence="5" type="ORF">PISMIDRAFT_9905</name>
</gene>
<accession>A0A0C9ZG12</accession>
<dbReference type="InterPro" id="IPR018022">
    <property type="entry name" value="IPT"/>
</dbReference>
<dbReference type="Proteomes" id="UP000054018">
    <property type="component" value="Unassembled WGS sequence"/>
</dbReference>
<dbReference type="Gene3D" id="3.30.160.60">
    <property type="entry name" value="Classic Zinc Finger"/>
    <property type="match status" value="1"/>
</dbReference>
<proteinExistence type="inferred from homology"/>
<dbReference type="Gene3D" id="1.10.20.140">
    <property type="match status" value="1"/>
</dbReference>
<dbReference type="SUPFAM" id="SSF52540">
    <property type="entry name" value="P-loop containing nucleoside triphosphate hydrolases"/>
    <property type="match status" value="1"/>
</dbReference>
<organism evidence="5 6">
    <name type="scientific">Pisolithus microcarpus 441</name>
    <dbReference type="NCBI Taxonomy" id="765257"/>
    <lineage>
        <taxon>Eukaryota</taxon>
        <taxon>Fungi</taxon>
        <taxon>Dikarya</taxon>
        <taxon>Basidiomycota</taxon>
        <taxon>Agaricomycotina</taxon>
        <taxon>Agaricomycetes</taxon>
        <taxon>Agaricomycetidae</taxon>
        <taxon>Boletales</taxon>
        <taxon>Sclerodermatineae</taxon>
        <taxon>Pisolithaceae</taxon>
        <taxon>Pisolithus</taxon>
    </lineage>
</organism>
<dbReference type="PANTHER" id="PTHR11088:SF89">
    <property type="entry name" value="TRNA DIMETHYLALLYLTRANSFERASE"/>
    <property type="match status" value="1"/>
</dbReference>
<sequence>MATSLQPLVVICGATGVGKSKLGVELALRLVNKGHNKWRGARIINADSMQVYTGMNVTTNKISPAERMGIDHLLMDFKKPDEQYLVGQWVHDAMQAINETHNRNEIPIVIGGTSYWIQHLLFPNRLASDGPPSLSGDSDRFRSAIPERFISKLPPDLLNLFDQLPEQAPSAISDPDRASLLYKLLQTLDEPVAARWHWRDTRKVLRALQIIKEQGRTPSEIINEQASTPLFPRYRTLCLWLHAEESVLDRRLDERVDDMIKNGLLQEIRELYEYARTSTDLGAGRRDEPDRNDFTVGIFQSIGYKEFYKFISDPDVSEGKFADAVERTKHSTRKYAKRQVVWLRNKLLPAIYSVTAEYRGKSSVAALYLLDTTGKLAVGLLGESWVSNVLQPAKMIMDAFLNEEELPDPTTLSPLARAMLTNVNKALSPLAVLEARRKVVCPLCTKNPSQPVMVEGAEWEAHQRTRLHRRLAAKAKERISSVPWKHELSEWERPSGPRGLRLGIYNVPV</sequence>
<evidence type="ECO:0000313" key="5">
    <source>
        <dbReference type="EMBL" id="KIK24904.1"/>
    </source>
</evidence>
<keyword evidence="3" id="KW-0547">Nucleotide-binding</keyword>
<evidence type="ECO:0000313" key="6">
    <source>
        <dbReference type="Proteomes" id="UP000054018"/>
    </source>
</evidence>
<dbReference type="Pfam" id="PF01715">
    <property type="entry name" value="IPPT"/>
    <property type="match status" value="1"/>
</dbReference>
<dbReference type="GO" id="GO:0006400">
    <property type="term" value="P:tRNA modification"/>
    <property type="evidence" value="ECO:0007669"/>
    <property type="project" value="TreeGrafter"/>
</dbReference>
<evidence type="ECO:0000256" key="1">
    <source>
        <dbReference type="ARBA" id="ARBA00005842"/>
    </source>
</evidence>
<dbReference type="HAMAP" id="MF_00185">
    <property type="entry name" value="IPP_trans"/>
    <property type="match status" value="1"/>
</dbReference>
<evidence type="ECO:0008006" key="7">
    <source>
        <dbReference type="Google" id="ProtNLM"/>
    </source>
</evidence>
<evidence type="ECO:0000256" key="4">
    <source>
        <dbReference type="ARBA" id="ARBA00022840"/>
    </source>
</evidence>
<dbReference type="AlphaFoldDB" id="A0A0C9ZG12"/>
<dbReference type="HOGENOM" id="CLU_032616_2_3_1"/>
<dbReference type="GO" id="GO:0005524">
    <property type="term" value="F:ATP binding"/>
    <property type="evidence" value="ECO:0007669"/>
    <property type="project" value="UniProtKB-KW"/>
</dbReference>
<dbReference type="Gene3D" id="3.40.50.300">
    <property type="entry name" value="P-loop containing nucleotide triphosphate hydrolases"/>
    <property type="match status" value="1"/>
</dbReference>
<dbReference type="EMBL" id="KN833712">
    <property type="protein sequence ID" value="KIK24904.1"/>
    <property type="molecule type" value="Genomic_DNA"/>
</dbReference>
<evidence type="ECO:0000256" key="2">
    <source>
        <dbReference type="ARBA" id="ARBA00022679"/>
    </source>
</evidence>
<keyword evidence="2" id="KW-0808">Transferase</keyword>
<name>A0A0C9ZG12_9AGAM</name>
<dbReference type="InterPro" id="IPR027417">
    <property type="entry name" value="P-loop_NTPase"/>
</dbReference>
<keyword evidence="6" id="KW-1185">Reference proteome</keyword>
<dbReference type="InterPro" id="IPR039657">
    <property type="entry name" value="Dimethylallyltransferase"/>
</dbReference>
<keyword evidence="4" id="KW-0067">ATP-binding</keyword>
<dbReference type="PANTHER" id="PTHR11088">
    <property type="entry name" value="TRNA DIMETHYLALLYLTRANSFERASE"/>
    <property type="match status" value="1"/>
</dbReference>
<evidence type="ECO:0000256" key="3">
    <source>
        <dbReference type="ARBA" id="ARBA00022741"/>
    </source>
</evidence>
<dbReference type="GO" id="GO:0005739">
    <property type="term" value="C:mitochondrion"/>
    <property type="evidence" value="ECO:0007669"/>
    <property type="project" value="TreeGrafter"/>
</dbReference>
<dbReference type="GO" id="GO:0052381">
    <property type="term" value="F:tRNA dimethylallyltransferase activity"/>
    <property type="evidence" value="ECO:0007669"/>
    <property type="project" value="InterPro"/>
</dbReference>